<comment type="caution">
    <text evidence="6">The sequence shown here is derived from an EMBL/GenBank/DDBJ whole genome shotgun (WGS) entry which is preliminary data.</text>
</comment>
<evidence type="ECO:0000256" key="2">
    <source>
        <dbReference type="ARBA" id="ARBA00023015"/>
    </source>
</evidence>
<dbReference type="InterPro" id="IPR028082">
    <property type="entry name" value="Peripla_BP_I"/>
</dbReference>
<dbReference type="SUPFAM" id="SSF53822">
    <property type="entry name" value="Periplasmic binding protein-like I"/>
    <property type="match status" value="1"/>
</dbReference>
<keyword evidence="4" id="KW-0804">Transcription</keyword>
<gene>
    <name evidence="6" type="ORF">ACFQBT_14465</name>
</gene>
<organism evidence="6 7">
    <name type="scientific">Branchiibius cervicis</name>
    <dbReference type="NCBI Taxonomy" id="908252"/>
    <lineage>
        <taxon>Bacteria</taxon>
        <taxon>Bacillati</taxon>
        <taxon>Actinomycetota</taxon>
        <taxon>Actinomycetes</taxon>
        <taxon>Micrococcales</taxon>
        <taxon>Dermacoccaceae</taxon>
        <taxon>Branchiibius</taxon>
    </lineage>
</organism>
<keyword evidence="7" id="KW-1185">Reference proteome</keyword>
<dbReference type="RefSeq" id="WP_377823693.1">
    <property type="nucleotide sequence ID" value="NZ_JBHSWJ010000002.1"/>
</dbReference>
<evidence type="ECO:0000256" key="4">
    <source>
        <dbReference type="ARBA" id="ARBA00023163"/>
    </source>
</evidence>
<dbReference type="EMBL" id="JBHSWJ010000002">
    <property type="protein sequence ID" value="MFC6714947.1"/>
    <property type="molecule type" value="Genomic_DNA"/>
</dbReference>
<evidence type="ECO:0000256" key="1">
    <source>
        <dbReference type="ARBA" id="ARBA00022491"/>
    </source>
</evidence>
<dbReference type="Proteomes" id="UP001596356">
    <property type="component" value="Unassembled WGS sequence"/>
</dbReference>
<keyword evidence="2" id="KW-0805">Transcription regulation</keyword>
<dbReference type="PANTHER" id="PTHR30146:SF148">
    <property type="entry name" value="HTH-TYPE TRANSCRIPTIONAL REPRESSOR PURR-RELATED"/>
    <property type="match status" value="1"/>
</dbReference>
<feature type="domain" description="Transcriptional regulator LacI/GalR-like sensor" evidence="5">
    <location>
        <begin position="3"/>
        <end position="128"/>
    </location>
</feature>
<evidence type="ECO:0000259" key="5">
    <source>
        <dbReference type="Pfam" id="PF13377"/>
    </source>
</evidence>
<dbReference type="PANTHER" id="PTHR30146">
    <property type="entry name" value="LACI-RELATED TRANSCRIPTIONAL REPRESSOR"/>
    <property type="match status" value="1"/>
</dbReference>
<proteinExistence type="predicted"/>
<keyword evidence="3" id="KW-0238">DNA-binding</keyword>
<dbReference type="Pfam" id="PF13377">
    <property type="entry name" value="Peripla_BP_3"/>
    <property type="match status" value="1"/>
</dbReference>
<dbReference type="Gene3D" id="3.40.50.2300">
    <property type="match status" value="2"/>
</dbReference>
<evidence type="ECO:0000313" key="7">
    <source>
        <dbReference type="Proteomes" id="UP001596356"/>
    </source>
</evidence>
<protein>
    <submittedName>
        <fullName evidence="6">Substrate-binding domain-containing protein</fullName>
    </submittedName>
</protein>
<name>A0ABW2AV01_9MICO</name>
<dbReference type="InterPro" id="IPR046335">
    <property type="entry name" value="LacI/GalR-like_sensor"/>
</dbReference>
<reference evidence="7" key="1">
    <citation type="journal article" date="2019" name="Int. J. Syst. Evol. Microbiol.">
        <title>The Global Catalogue of Microorganisms (GCM) 10K type strain sequencing project: providing services to taxonomists for standard genome sequencing and annotation.</title>
        <authorList>
            <consortium name="The Broad Institute Genomics Platform"/>
            <consortium name="The Broad Institute Genome Sequencing Center for Infectious Disease"/>
            <person name="Wu L."/>
            <person name="Ma J."/>
        </authorList>
    </citation>
    <scope>NUCLEOTIDE SEQUENCE [LARGE SCALE GENOMIC DNA]</scope>
    <source>
        <strain evidence="7">NBRC 106593</strain>
    </source>
</reference>
<keyword evidence="1" id="KW-0678">Repressor</keyword>
<accession>A0ABW2AV01</accession>
<evidence type="ECO:0000313" key="6">
    <source>
        <dbReference type="EMBL" id="MFC6714947.1"/>
    </source>
</evidence>
<evidence type="ECO:0000256" key="3">
    <source>
        <dbReference type="ARBA" id="ARBA00023125"/>
    </source>
</evidence>
<sequence>MTAGVSPRAVLVEEGDFREGSGHQAAKELLSRRSRPTAIVAADGLMGVGVLKAARELGLRVPFDVSVVCFDDAPWFDLFDPPLTAIAQPVQALAEAAVQSFLALVAGIAPPDLAACRPPCTLLRRASCGLAPL</sequence>